<keyword evidence="11" id="KW-0812">Transmembrane</keyword>
<keyword evidence="5" id="KW-0547">Nucleotide-binding</keyword>
<feature type="domain" description="Response regulatory" evidence="13">
    <location>
        <begin position="988"/>
        <end position="1108"/>
    </location>
</feature>
<keyword evidence="16" id="KW-1185">Reference proteome</keyword>
<dbReference type="Gene3D" id="3.30.565.10">
    <property type="entry name" value="Histidine kinase-like ATPase, C-terminal domain"/>
    <property type="match status" value="1"/>
</dbReference>
<dbReference type="InterPro" id="IPR011006">
    <property type="entry name" value="CheY-like_superfamily"/>
</dbReference>
<dbReference type="Gene3D" id="1.10.8.500">
    <property type="entry name" value="HAMP domain in histidine kinase"/>
    <property type="match status" value="1"/>
</dbReference>
<dbReference type="EC" id="2.7.13.3" evidence="2"/>
<keyword evidence="4" id="KW-0808">Transferase</keyword>
<evidence type="ECO:0000256" key="4">
    <source>
        <dbReference type="ARBA" id="ARBA00022679"/>
    </source>
</evidence>
<evidence type="ECO:0000256" key="8">
    <source>
        <dbReference type="ARBA" id="ARBA00023012"/>
    </source>
</evidence>
<evidence type="ECO:0000259" key="13">
    <source>
        <dbReference type="PROSITE" id="PS50110"/>
    </source>
</evidence>
<dbReference type="GO" id="GO:0005524">
    <property type="term" value="F:ATP binding"/>
    <property type="evidence" value="ECO:0007669"/>
    <property type="project" value="UniProtKB-KW"/>
</dbReference>
<evidence type="ECO:0000256" key="7">
    <source>
        <dbReference type="ARBA" id="ARBA00022840"/>
    </source>
</evidence>
<keyword evidence="11" id="KW-1133">Transmembrane helix</keyword>
<sequence length="1152" mass="127338">MTGCCTCLCPHRAWMNVPPNNPSHDTPGLDHSLVIATTQSSPWRYRQEPAGEDEDFLCRTTKSLRASICLKLTIFVAILVVVAAGIPALVLWLKAHEQLVEEIERRLITVSTLRQEQLRDYLNSETDKTELIGTRVLVNNYLANTTGGNRSLAQFDLISAVEVISDFAFAACYDREGQLAMATDYSVFENMINPNDLEAIGTEKLQIAFPVQTPFGWMYNISRAIYRKQTVIGVLMTWVNATKLVDLVYDRTGLQTTGELLIGVPVGEDKVRLLFPPFSNQSLVIGRKRGAMARAVNGESGIMTLRDYSGSKVIAAYRPVGFLQWGLLAKLDMDEAYAPVKNVRTVIIITIIVLVFFGVLASLGLAKIFSRPIVELGRAAVALGQGDMSTRVTKGTVLLRDELADLKDIFNSMAHQLAHHHQILEQTVAVRTADLARANEGLAKEINERRRIEMELEKAKNIAMAANKSKSEFLANMSHEIRTPLNAIVNFTDFCLETEVTPEQKEHLEQVQFAAQHLLRLITDILDFSKIEAGKLEIEEIEFSLFDQLEHAVSVLAARALEDNIELCCSIDNDVPDLIMGDPGRLLQIFVNLIGNGIKFTKEGEVVVSVSVKSRLEDIVELLFAVKDTGLGIPKDKQPILFQAFSQVDSSTQRLYGGTGLGLVISAKLATAMKGAMWVESDGIEDHGSTFWFTAKFRLVPSSNTERFPLPVFKDVRGLVVDDNETNRRILVNLLKSWGMKVQAEGSVEAALSVLQHAANLGQKFNVLLLDLRLKGTDASELISALHQEPALLENRASETSWRNKENVLQIDGSKDIGREESISFGGSLGDQEAEIAGENKLESQKSESLLLGRVESTLETVENKSSFRSDVNNHSILSASEKAVPGSFGKPNQQNDGDIQSVNHALGRVKVSRDLEQALSCVIMLTSVDHTDMGRCKELGVMNHVSKPTKRALLARLLQKALGAQDDYLRKEDETSKVSESSTRSLHVLVAEDNIVNQQVALKLLQKWGHTAVLARNGAEAVEKATKEQFDLIFMDVQMPLCDGFEATAQIREFERSKQKPNPIPIVAMTAHAMCGDGERCIAAGMDYYISKPLESKKLRELLQNLAENSGRRVLNSAAEELGSIVWWAQGWGFLLDLLQEMHHALAGFAA</sequence>
<evidence type="ECO:0000259" key="12">
    <source>
        <dbReference type="PROSITE" id="PS50109"/>
    </source>
</evidence>
<dbReference type="PANTHER" id="PTHR45339">
    <property type="entry name" value="HYBRID SIGNAL TRANSDUCTION HISTIDINE KINASE J"/>
    <property type="match status" value="1"/>
</dbReference>
<dbReference type="CDD" id="cd00156">
    <property type="entry name" value="REC"/>
    <property type="match status" value="1"/>
</dbReference>
<dbReference type="OrthoDB" id="1915869at2759"/>
<feature type="coiled-coil region" evidence="10">
    <location>
        <begin position="435"/>
        <end position="469"/>
    </location>
</feature>
<dbReference type="Pfam" id="PF02518">
    <property type="entry name" value="HATPase_c"/>
    <property type="match status" value="1"/>
</dbReference>
<evidence type="ECO:0000256" key="9">
    <source>
        <dbReference type="PROSITE-ProRule" id="PRU00169"/>
    </source>
</evidence>
<dbReference type="SUPFAM" id="SSF52172">
    <property type="entry name" value="CheY-like"/>
    <property type="match status" value="2"/>
</dbReference>
<evidence type="ECO:0000256" key="5">
    <source>
        <dbReference type="ARBA" id="ARBA00022741"/>
    </source>
</evidence>
<dbReference type="Pfam" id="PF00672">
    <property type="entry name" value="HAMP"/>
    <property type="match status" value="1"/>
</dbReference>
<dbReference type="InterPro" id="IPR005467">
    <property type="entry name" value="His_kinase_dom"/>
</dbReference>
<evidence type="ECO:0000313" key="16">
    <source>
        <dbReference type="Proteomes" id="UP000886520"/>
    </source>
</evidence>
<comment type="caution">
    <text evidence="15">The sequence shown here is derived from an EMBL/GenBank/DDBJ whole genome shotgun (WGS) entry which is preliminary data.</text>
</comment>
<dbReference type="FunFam" id="1.10.287.130:FF:000002">
    <property type="entry name" value="Two-component osmosensing histidine kinase"/>
    <property type="match status" value="1"/>
</dbReference>
<dbReference type="EMBL" id="JABFUD020000001">
    <property type="protein sequence ID" value="KAI5084766.1"/>
    <property type="molecule type" value="Genomic_DNA"/>
</dbReference>
<evidence type="ECO:0000313" key="15">
    <source>
        <dbReference type="EMBL" id="KAI5084766.1"/>
    </source>
</evidence>
<dbReference type="PROSITE" id="PS50110">
    <property type="entry name" value="RESPONSE_REGULATORY"/>
    <property type="match status" value="2"/>
</dbReference>
<evidence type="ECO:0000256" key="6">
    <source>
        <dbReference type="ARBA" id="ARBA00022777"/>
    </source>
</evidence>
<dbReference type="GO" id="GO:0000155">
    <property type="term" value="F:phosphorelay sensor kinase activity"/>
    <property type="evidence" value="ECO:0007669"/>
    <property type="project" value="InterPro"/>
</dbReference>
<dbReference type="PANTHER" id="PTHR45339:SF3">
    <property type="entry name" value="HISTIDINE KINASE"/>
    <property type="match status" value="1"/>
</dbReference>
<evidence type="ECO:0000256" key="11">
    <source>
        <dbReference type="SAM" id="Phobius"/>
    </source>
</evidence>
<keyword evidence="8" id="KW-0902">Two-component regulatory system</keyword>
<dbReference type="CDD" id="cd00082">
    <property type="entry name" value="HisKA"/>
    <property type="match status" value="1"/>
</dbReference>
<dbReference type="PRINTS" id="PR00344">
    <property type="entry name" value="BCTRLSENSOR"/>
</dbReference>
<organism evidence="15 16">
    <name type="scientific">Adiantum capillus-veneris</name>
    <name type="common">Maidenhair fern</name>
    <dbReference type="NCBI Taxonomy" id="13818"/>
    <lineage>
        <taxon>Eukaryota</taxon>
        <taxon>Viridiplantae</taxon>
        <taxon>Streptophyta</taxon>
        <taxon>Embryophyta</taxon>
        <taxon>Tracheophyta</taxon>
        <taxon>Polypodiopsida</taxon>
        <taxon>Polypodiidae</taxon>
        <taxon>Polypodiales</taxon>
        <taxon>Pteridineae</taxon>
        <taxon>Pteridaceae</taxon>
        <taxon>Vittarioideae</taxon>
        <taxon>Adiantum</taxon>
    </lineage>
</organism>
<proteinExistence type="predicted"/>
<dbReference type="CDD" id="cd17546">
    <property type="entry name" value="REC_hyHK_CKI1_RcsC-like"/>
    <property type="match status" value="1"/>
</dbReference>
<feature type="domain" description="Histidine kinase" evidence="12">
    <location>
        <begin position="476"/>
        <end position="699"/>
    </location>
</feature>
<dbReference type="CDD" id="cd16922">
    <property type="entry name" value="HATPase_EvgS-ArcB-TorS-like"/>
    <property type="match status" value="1"/>
</dbReference>
<feature type="transmembrane region" description="Helical" evidence="11">
    <location>
        <begin position="346"/>
        <end position="369"/>
    </location>
</feature>
<dbReference type="Gene3D" id="3.40.50.2300">
    <property type="match status" value="2"/>
</dbReference>
<keyword evidence="6" id="KW-0418">Kinase</keyword>
<dbReference type="InterPro" id="IPR036890">
    <property type="entry name" value="HATPase_C_sf"/>
</dbReference>
<feature type="transmembrane region" description="Helical" evidence="11">
    <location>
        <begin position="72"/>
        <end position="93"/>
    </location>
</feature>
<gene>
    <name evidence="15" type="ORF">GOP47_0000935</name>
</gene>
<dbReference type="Gene3D" id="3.30.450.20">
    <property type="entry name" value="PAS domain"/>
    <property type="match status" value="1"/>
</dbReference>
<feature type="domain" description="Response regulatory" evidence="13">
    <location>
        <begin position="717"/>
        <end position="963"/>
    </location>
</feature>
<dbReference type="Pfam" id="PF00512">
    <property type="entry name" value="HisKA"/>
    <property type="match status" value="1"/>
</dbReference>
<dbReference type="AlphaFoldDB" id="A0A9D4VDX4"/>
<dbReference type="SUPFAM" id="SSF47384">
    <property type="entry name" value="Homodimeric domain of signal transducing histidine kinase"/>
    <property type="match status" value="1"/>
</dbReference>
<dbReference type="SUPFAM" id="SSF55874">
    <property type="entry name" value="ATPase domain of HSP90 chaperone/DNA topoisomerase II/histidine kinase"/>
    <property type="match status" value="1"/>
</dbReference>
<dbReference type="InterPro" id="IPR036097">
    <property type="entry name" value="HisK_dim/P_sf"/>
</dbReference>
<reference evidence="15" key="1">
    <citation type="submission" date="2021-01" db="EMBL/GenBank/DDBJ databases">
        <title>Adiantum capillus-veneris genome.</title>
        <authorList>
            <person name="Fang Y."/>
            <person name="Liao Q."/>
        </authorList>
    </citation>
    <scope>NUCLEOTIDE SEQUENCE</scope>
    <source>
        <strain evidence="15">H3</strain>
        <tissue evidence="15">Leaf</tissue>
    </source>
</reference>
<dbReference type="InterPro" id="IPR004358">
    <property type="entry name" value="Sig_transdc_His_kin-like_C"/>
</dbReference>
<keyword evidence="11" id="KW-0472">Membrane</keyword>
<feature type="modified residue" description="4-aspartylphosphate" evidence="9">
    <location>
        <position position="771"/>
    </location>
</feature>
<dbReference type="PROSITE" id="PS50109">
    <property type="entry name" value="HIS_KIN"/>
    <property type="match status" value="1"/>
</dbReference>
<dbReference type="InterPro" id="IPR003661">
    <property type="entry name" value="HisK_dim/P_dom"/>
</dbReference>
<comment type="catalytic activity">
    <reaction evidence="1">
        <text>ATP + protein L-histidine = ADP + protein N-phospho-L-histidine.</text>
        <dbReference type="EC" id="2.7.13.3"/>
    </reaction>
</comment>
<feature type="modified residue" description="4-aspartylphosphate" evidence="9">
    <location>
        <position position="1037"/>
    </location>
</feature>
<name>A0A9D4VDX4_ADICA</name>
<evidence type="ECO:0000256" key="10">
    <source>
        <dbReference type="SAM" id="Coils"/>
    </source>
</evidence>
<dbReference type="CDD" id="cd06225">
    <property type="entry name" value="HAMP"/>
    <property type="match status" value="1"/>
</dbReference>
<dbReference type="FunFam" id="3.30.565.10:FF:000010">
    <property type="entry name" value="Sensor histidine kinase RcsC"/>
    <property type="match status" value="1"/>
</dbReference>
<dbReference type="SMART" id="SM00388">
    <property type="entry name" value="HisKA"/>
    <property type="match status" value="1"/>
</dbReference>
<evidence type="ECO:0000259" key="14">
    <source>
        <dbReference type="PROSITE" id="PS50885"/>
    </source>
</evidence>
<keyword evidence="10" id="KW-0175">Coiled coil</keyword>
<keyword evidence="3 9" id="KW-0597">Phosphoprotein</keyword>
<protein>
    <recommendedName>
        <fullName evidence="2">histidine kinase</fullName>
        <ecNumber evidence="2">2.7.13.3</ecNumber>
    </recommendedName>
</protein>
<evidence type="ECO:0000256" key="3">
    <source>
        <dbReference type="ARBA" id="ARBA00022553"/>
    </source>
</evidence>
<feature type="domain" description="HAMP" evidence="14">
    <location>
        <begin position="367"/>
        <end position="422"/>
    </location>
</feature>
<dbReference type="SMART" id="SM00304">
    <property type="entry name" value="HAMP"/>
    <property type="match status" value="1"/>
</dbReference>
<dbReference type="GO" id="GO:0016020">
    <property type="term" value="C:membrane"/>
    <property type="evidence" value="ECO:0007669"/>
    <property type="project" value="InterPro"/>
</dbReference>
<accession>A0A9D4VDX4</accession>
<dbReference type="InterPro" id="IPR003660">
    <property type="entry name" value="HAMP_dom"/>
</dbReference>
<dbReference type="PROSITE" id="PS50885">
    <property type="entry name" value="HAMP"/>
    <property type="match status" value="1"/>
</dbReference>
<evidence type="ECO:0000256" key="1">
    <source>
        <dbReference type="ARBA" id="ARBA00000085"/>
    </source>
</evidence>
<dbReference type="SMART" id="SM00387">
    <property type="entry name" value="HATPase_c"/>
    <property type="match status" value="1"/>
</dbReference>
<dbReference type="InterPro" id="IPR003594">
    <property type="entry name" value="HATPase_dom"/>
</dbReference>
<dbReference type="InterPro" id="IPR001789">
    <property type="entry name" value="Sig_transdc_resp-reg_receiver"/>
</dbReference>
<dbReference type="Pfam" id="PF00072">
    <property type="entry name" value="Response_reg"/>
    <property type="match status" value="2"/>
</dbReference>
<evidence type="ECO:0000256" key="2">
    <source>
        <dbReference type="ARBA" id="ARBA00012438"/>
    </source>
</evidence>
<keyword evidence="7" id="KW-0067">ATP-binding</keyword>
<dbReference type="SMART" id="SM00448">
    <property type="entry name" value="REC"/>
    <property type="match status" value="2"/>
</dbReference>
<dbReference type="Proteomes" id="UP000886520">
    <property type="component" value="Chromosome 1"/>
</dbReference>
<dbReference type="Gene3D" id="1.10.287.130">
    <property type="match status" value="1"/>
</dbReference>